<keyword evidence="1" id="KW-1185">Reference proteome</keyword>
<protein>
    <recommendedName>
        <fullName evidence="3">Serine protease</fullName>
    </recommendedName>
</protein>
<reference evidence="2" key="1">
    <citation type="submission" date="2024-02" db="UniProtKB">
        <authorList>
            <consortium name="WormBaseParasite"/>
        </authorList>
    </citation>
    <scope>IDENTIFICATION</scope>
</reference>
<organism evidence="1 2">
    <name type="scientific">Mesorhabditis belari</name>
    <dbReference type="NCBI Taxonomy" id="2138241"/>
    <lineage>
        <taxon>Eukaryota</taxon>
        <taxon>Metazoa</taxon>
        <taxon>Ecdysozoa</taxon>
        <taxon>Nematoda</taxon>
        <taxon>Chromadorea</taxon>
        <taxon>Rhabditida</taxon>
        <taxon>Rhabditina</taxon>
        <taxon>Rhabditomorpha</taxon>
        <taxon>Rhabditoidea</taxon>
        <taxon>Rhabditidae</taxon>
        <taxon>Mesorhabditinae</taxon>
        <taxon>Mesorhabditis</taxon>
    </lineage>
</organism>
<dbReference type="Pfam" id="PF13365">
    <property type="entry name" value="Trypsin_2"/>
    <property type="match status" value="1"/>
</dbReference>
<dbReference type="SUPFAM" id="SSF50494">
    <property type="entry name" value="Trypsin-like serine proteases"/>
    <property type="match status" value="1"/>
</dbReference>
<dbReference type="Gene3D" id="2.40.10.10">
    <property type="entry name" value="Trypsin-like serine proteases"/>
    <property type="match status" value="2"/>
</dbReference>
<dbReference type="InterPro" id="IPR043504">
    <property type="entry name" value="Peptidase_S1_PA_chymotrypsin"/>
</dbReference>
<dbReference type="WBParaSite" id="MBELARI_LOCUS21064">
    <property type="protein sequence ID" value="MBELARI_LOCUS21064"/>
    <property type="gene ID" value="MBELARI_LOCUS21064"/>
</dbReference>
<evidence type="ECO:0000313" key="2">
    <source>
        <dbReference type="WBParaSite" id="MBELARI_LOCUS21064"/>
    </source>
</evidence>
<accession>A0AAF3F3F4</accession>
<dbReference type="Proteomes" id="UP000887575">
    <property type="component" value="Unassembled WGS sequence"/>
</dbReference>
<proteinExistence type="predicted"/>
<dbReference type="AlphaFoldDB" id="A0AAF3F3F4"/>
<evidence type="ECO:0000313" key="1">
    <source>
        <dbReference type="Proteomes" id="UP000887575"/>
    </source>
</evidence>
<sequence length="391" mass="42697">MDGELVAVEHKVSLPEDAITQEAVKKLFSLPLATIVTLRYGDNEKPEWCKLDSTGSRFLLPEGWPTMEFVVDSRTPPQPVIRIKVMDGELVAVEHKVSLPEEAITQEAVKKLFSLPLASIVRLRYGDNEKPEWCNLDSTGSRFLLPYGWPTMEFVVDSCLPPPPPQTRGVSKILNDWENRVFCIQGRGGMLGSCVLLNNKRIFTAAHISFKLGDFYPIKGPGLKGSVDVRVRCVLICNKHDFAVLVSDALEDLPLSTFALQRGSKYFMMGYPTNGVDTSWPTITKGIIEGMMVDDIHLVGTPGSKRGYSGAPVFDDSGRFSGLLIGGAADALDHDKNHELLCLCCPIRYYGPGILKLSMMRCLTSTFVSGAPVITSPPMGRGASPPPPGAG</sequence>
<dbReference type="InterPro" id="IPR009003">
    <property type="entry name" value="Peptidase_S1_PA"/>
</dbReference>
<name>A0AAF3F3F4_9BILA</name>
<evidence type="ECO:0008006" key="3">
    <source>
        <dbReference type="Google" id="ProtNLM"/>
    </source>
</evidence>